<reference evidence="1 2" key="1">
    <citation type="submission" date="2016-06" db="EMBL/GenBank/DDBJ databases">
        <authorList>
            <person name="Kjaerup R.B."/>
            <person name="Dalgaard T.S."/>
            <person name="Juul-Madsen H.R."/>
        </authorList>
    </citation>
    <scope>NUCLEOTIDE SEQUENCE [LARGE SCALE GENOMIC DNA]</scope>
</reference>
<name>A0A1B2IE90_9CAUD</name>
<accession>A0A1B2IE90</accession>
<dbReference type="OrthoDB" id="18170at10239"/>
<dbReference type="EMBL" id="KX397369">
    <property type="protein sequence ID" value="ANZ49525.1"/>
    <property type="molecule type" value="Genomic_DNA"/>
</dbReference>
<sequence length="178" mass="18475">MLRFIAAFFVAMLLGGCALTTTNGQFSTAPVAPTDFVTYTCTGAQETFVNWRPDVAQVKLYPVAVTVIDNGSNWVATFPGGKVESPQLYKDLLGKVDGSVDLLQGTRYYRLNTTPPTYSYSTVDMSGNGSGATFFRCQVGTGDAATAAATPASSLTPSDAAQAPASAPAAVVAPVANK</sequence>
<gene>
    <name evidence="1" type="ORF">KWAN_173</name>
</gene>
<dbReference type="GeneID" id="29062017"/>
<proteinExistence type="predicted"/>
<dbReference type="KEGG" id="vg:29062017"/>
<evidence type="ECO:0000313" key="2">
    <source>
        <dbReference type="Proteomes" id="UP000202923"/>
    </source>
</evidence>
<dbReference type="PROSITE" id="PS51257">
    <property type="entry name" value="PROKAR_LIPOPROTEIN"/>
    <property type="match status" value="1"/>
</dbReference>
<evidence type="ECO:0000313" key="1">
    <source>
        <dbReference type="EMBL" id="ANZ49525.1"/>
    </source>
</evidence>
<dbReference type="Proteomes" id="UP000202923">
    <property type="component" value="Genome"/>
</dbReference>
<protein>
    <recommendedName>
        <fullName evidence="3">Lipoprotein</fullName>
    </recommendedName>
</protein>
<organism evidence="1 2">
    <name type="scientific">Erwinia phage vB_EamM_Kwan</name>
    <dbReference type="NCBI Taxonomy" id="1883374"/>
    <lineage>
        <taxon>Viruses</taxon>
        <taxon>Duplodnaviria</taxon>
        <taxon>Heunggongvirae</taxon>
        <taxon>Uroviricota</taxon>
        <taxon>Caudoviricetes</taxon>
        <taxon>Chimalliviridae</taxon>
        <taxon>Wellingtonvirus</taxon>
        <taxon>Wellingtonvirus wellington</taxon>
    </lineage>
</organism>
<dbReference type="RefSeq" id="YP_009278778.1">
    <property type="nucleotide sequence ID" value="NC_031010.1"/>
</dbReference>
<evidence type="ECO:0008006" key="3">
    <source>
        <dbReference type="Google" id="ProtNLM"/>
    </source>
</evidence>